<dbReference type="PROSITE" id="PS00041">
    <property type="entry name" value="HTH_ARAC_FAMILY_1"/>
    <property type="match status" value="1"/>
</dbReference>
<dbReference type="InterPro" id="IPR003313">
    <property type="entry name" value="AraC-bd"/>
</dbReference>
<comment type="caution">
    <text evidence="6">The sequence shown here is derived from an EMBL/GenBank/DDBJ whole genome shotgun (WGS) entry which is preliminary data.</text>
</comment>
<evidence type="ECO:0000256" key="1">
    <source>
        <dbReference type="ARBA" id="ARBA00023015"/>
    </source>
</evidence>
<dbReference type="InterPro" id="IPR050204">
    <property type="entry name" value="AraC_XylS_family_regulators"/>
</dbReference>
<dbReference type="SUPFAM" id="SSF46689">
    <property type="entry name" value="Homeodomain-like"/>
    <property type="match status" value="2"/>
</dbReference>
<dbReference type="Pfam" id="PF12833">
    <property type="entry name" value="HTH_18"/>
    <property type="match status" value="1"/>
</dbReference>
<dbReference type="PROSITE" id="PS01124">
    <property type="entry name" value="HTH_ARAC_FAMILY_2"/>
    <property type="match status" value="1"/>
</dbReference>
<dbReference type="SUPFAM" id="SSF51215">
    <property type="entry name" value="Regulatory protein AraC"/>
    <property type="match status" value="1"/>
</dbReference>
<dbReference type="Proteomes" id="UP001168216">
    <property type="component" value="Unassembled WGS sequence"/>
</dbReference>
<evidence type="ECO:0000256" key="2">
    <source>
        <dbReference type="ARBA" id="ARBA00023125"/>
    </source>
</evidence>
<dbReference type="SMART" id="SM00342">
    <property type="entry name" value="HTH_ARAC"/>
    <property type="match status" value="1"/>
</dbReference>
<evidence type="ECO:0000259" key="5">
    <source>
        <dbReference type="PROSITE" id="PS01124"/>
    </source>
</evidence>
<organism evidence="6 7">
    <name type="scientific">Aeromonas bestiarum</name>
    <dbReference type="NCBI Taxonomy" id="105751"/>
    <lineage>
        <taxon>Bacteria</taxon>
        <taxon>Pseudomonadati</taxon>
        <taxon>Pseudomonadota</taxon>
        <taxon>Gammaproteobacteria</taxon>
        <taxon>Aeromonadales</taxon>
        <taxon>Aeromonadaceae</taxon>
        <taxon>Aeromonas</taxon>
    </lineage>
</organism>
<protein>
    <submittedName>
        <fullName evidence="6">AraC family transcriptional regulator</fullName>
    </submittedName>
</protein>
<name>A0AAW7I423_9GAMM</name>
<keyword evidence="1" id="KW-0805">Transcription regulation</keyword>
<dbReference type="PANTHER" id="PTHR46796:SF11">
    <property type="entry name" value="TRANSCRIPTIONAL REGULATOR-RELATED"/>
    <property type="match status" value="1"/>
</dbReference>
<evidence type="ECO:0000256" key="3">
    <source>
        <dbReference type="ARBA" id="ARBA00023159"/>
    </source>
</evidence>
<evidence type="ECO:0000313" key="6">
    <source>
        <dbReference type="EMBL" id="MDM5142102.1"/>
    </source>
</evidence>
<feature type="domain" description="HTH araC/xylS-type" evidence="5">
    <location>
        <begin position="166"/>
        <end position="263"/>
    </location>
</feature>
<dbReference type="InterPro" id="IPR018060">
    <property type="entry name" value="HTH_AraC"/>
</dbReference>
<dbReference type="GO" id="GO:0043565">
    <property type="term" value="F:sequence-specific DNA binding"/>
    <property type="evidence" value="ECO:0007669"/>
    <property type="project" value="InterPro"/>
</dbReference>
<dbReference type="GO" id="GO:0003700">
    <property type="term" value="F:DNA-binding transcription factor activity"/>
    <property type="evidence" value="ECO:0007669"/>
    <property type="project" value="InterPro"/>
</dbReference>
<evidence type="ECO:0000313" key="7">
    <source>
        <dbReference type="Proteomes" id="UP001168216"/>
    </source>
</evidence>
<accession>A0AAW7I423</accession>
<dbReference type="EMBL" id="JAOPLV010000013">
    <property type="protein sequence ID" value="MDM5142102.1"/>
    <property type="molecule type" value="Genomic_DNA"/>
</dbReference>
<dbReference type="InterPro" id="IPR020449">
    <property type="entry name" value="Tscrpt_reg_AraC-type_HTH"/>
</dbReference>
<proteinExistence type="predicted"/>
<gene>
    <name evidence="6" type="ORF">OB959_20275</name>
</gene>
<dbReference type="InterPro" id="IPR009057">
    <property type="entry name" value="Homeodomain-like_sf"/>
</dbReference>
<dbReference type="InterPro" id="IPR037923">
    <property type="entry name" value="HTH-like"/>
</dbReference>
<dbReference type="AlphaFoldDB" id="A0AAW7I423"/>
<keyword evidence="2" id="KW-0238">DNA-binding</keyword>
<dbReference type="PRINTS" id="PR00032">
    <property type="entry name" value="HTHARAC"/>
</dbReference>
<evidence type="ECO:0000256" key="4">
    <source>
        <dbReference type="ARBA" id="ARBA00023163"/>
    </source>
</evidence>
<dbReference type="RefSeq" id="WP_290022856.1">
    <property type="nucleotide sequence ID" value="NZ_CAXIQV010000009.1"/>
</dbReference>
<keyword evidence="3" id="KW-0010">Activator</keyword>
<dbReference type="Gene3D" id="1.10.10.60">
    <property type="entry name" value="Homeodomain-like"/>
    <property type="match status" value="2"/>
</dbReference>
<dbReference type="PANTHER" id="PTHR46796">
    <property type="entry name" value="HTH-TYPE TRANSCRIPTIONAL ACTIVATOR RHAS-RELATED"/>
    <property type="match status" value="1"/>
</dbReference>
<reference evidence="6" key="1">
    <citation type="submission" date="2023-08" db="EMBL/GenBank/DDBJ databases">
        <title>WGS of Aeromonas isolates.</title>
        <authorList>
            <person name="Lee H."/>
        </authorList>
    </citation>
    <scope>NUCLEOTIDE SEQUENCE</scope>
    <source>
        <strain evidence="6">SL22</strain>
    </source>
</reference>
<dbReference type="InterPro" id="IPR018062">
    <property type="entry name" value="HTH_AraC-typ_CS"/>
</dbReference>
<keyword evidence="4" id="KW-0804">Transcription</keyword>
<sequence length="275" mass="31308">MSAPQSRIHYWQSRLLPGVELSHSHHREFSYGRHVHLDYHIGLVQQGGQKFIHKGSSHNLVRGELSTVNPDEMHDGLSLLPEGYEVRVFAIAPEQLARWLPDSPEPFFDKGLQSRPDLYQGFARLHMYLDTPQADGLLAESQLLGLLGELLHLAPERHALADPQLRYLRDYLLARLDERHSLEDLAALFGLDRFAFLRQFKKKTGMTPYAWLKRLRLEQGKRLLGSGLPVSEVALAVGFFDQSHFHHGFRQAFGLTPADYRQQMQTCTSPASQGP</sequence>
<dbReference type="Pfam" id="PF02311">
    <property type="entry name" value="AraC_binding"/>
    <property type="match status" value="1"/>
</dbReference>